<keyword evidence="7" id="KW-0067">ATP-binding</keyword>
<feature type="domain" description="7,8-dihydro-6-hydroxymethylpterin-pyrophosphokinase" evidence="9">
    <location>
        <begin position="88"/>
        <end position="99"/>
    </location>
</feature>
<dbReference type="PANTHER" id="PTHR43071:SF1">
    <property type="entry name" value="2-AMINO-4-HYDROXY-6-HYDROXYMETHYLDIHYDROPTERIDINE PYROPHOSPHOKINASE"/>
    <property type="match status" value="1"/>
</dbReference>
<keyword evidence="11" id="KW-1185">Reference proteome</keyword>
<organism evidence="10 11">
    <name type="scientific">Streptococcus moroccensis</name>
    <dbReference type="NCBI Taxonomy" id="1451356"/>
    <lineage>
        <taxon>Bacteria</taxon>
        <taxon>Bacillati</taxon>
        <taxon>Bacillota</taxon>
        <taxon>Bacilli</taxon>
        <taxon>Lactobacillales</taxon>
        <taxon>Streptococcaceae</taxon>
        <taxon>Streptococcus</taxon>
    </lineage>
</organism>
<evidence type="ECO:0000256" key="8">
    <source>
        <dbReference type="ARBA" id="ARBA00022909"/>
    </source>
</evidence>
<dbReference type="NCBIfam" id="TIGR01498">
    <property type="entry name" value="folK"/>
    <property type="match status" value="1"/>
</dbReference>
<reference evidence="10 11" key="1">
    <citation type="submission" date="2023-07" db="EMBL/GenBank/DDBJ databases">
        <title>Genomic Encyclopedia of Type Strains, Phase IV (KMG-IV): sequencing the most valuable type-strain genomes for metagenomic binning, comparative biology and taxonomic classification.</title>
        <authorList>
            <person name="Goeker M."/>
        </authorList>
    </citation>
    <scope>NUCLEOTIDE SEQUENCE [LARGE SCALE GENOMIC DNA]</scope>
    <source>
        <strain evidence="10 11">DSM 105143</strain>
    </source>
</reference>
<evidence type="ECO:0000256" key="7">
    <source>
        <dbReference type="ARBA" id="ARBA00022840"/>
    </source>
</evidence>
<dbReference type="RefSeq" id="WP_307122671.1">
    <property type="nucleotide sequence ID" value="NZ_JAUSTM010000033.1"/>
</dbReference>
<dbReference type="GO" id="GO:0003848">
    <property type="term" value="F:2-amino-4-hydroxy-6-hydroxymethyldihydropteridine diphosphokinase activity"/>
    <property type="evidence" value="ECO:0007669"/>
    <property type="project" value="UniProtKB-EC"/>
</dbReference>
<keyword evidence="4 10" id="KW-0808">Transferase</keyword>
<gene>
    <name evidence="10" type="ORF">J2S23_002107</name>
</gene>
<dbReference type="InterPro" id="IPR035907">
    <property type="entry name" value="Hppk_sf"/>
</dbReference>
<dbReference type="EMBL" id="JAUSTM010000033">
    <property type="protein sequence ID" value="MDQ0223530.1"/>
    <property type="molecule type" value="Genomic_DNA"/>
</dbReference>
<evidence type="ECO:0000256" key="6">
    <source>
        <dbReference type="ARBA" id="ARBA00022777"/>
    </source>
</evidence>
<dbReference type="EC" id="2.7.6.3" evidence="3"/>
<protein>
    <recommendedName>
        <fullName evidence="3">2-amino-4-hydroxy-6-hydroxymethyldihydropteridine diphosphokinase</fullName>
        <ecNumber evidence="3">2.7.6.3</ecNumber>
    </recommendedName>
</protein>
<evidence type="ECO:0000256" key="1">
    <source>
        <dbReference type="ARBA" id="ARBA00000198"/>
    </source>
</evidence>
<dbReference type="SUPFAM" id="SSF55083">
    <property type="entry name" value="6-hydroxymethyl-7,8-dihydropterin pyrophosphokinase, HPPK"/>
    <property type="match status" value="1"/>
</dbReference>
<evidence type="ECO:0000256" key="3">
    <source>
        <dbReference type="ARBA" id="ARBA00013253"/>
    </source>
</evidence>
<comment type="pathway">
    <text evidence="2">Cofactor biosynthesis; tetrahydrofolate biosynthesis; 2-amino-4-hydroxy-6-hydroxymethyl-7,8-dihydropteridine diphosphate from 7,8-dihydroneopterin triphosphate: step 4/4.</text>
</comment>
<keyword evidence="6" id="KW-0418">Kinase</keyword>
<proteinExistence type="predicted"/>
<evidence type="ECO:0000256" key="2">
    <source>
        <dbReference type="ARBA" id="ARBA00005051"/>
    </source>
</evidence>
<evidence type="ECO:0000256" key="5">
    <source>
        <dbReference type="ARBA" id="ARBA00022741"/>
    </source>
</evidence>
<evidence type="ECO:0000313" key="11">
    <source>
        <dbReference type="Proteomes" id="UP001223079"/>
    </source>
</evidence>
<dbReference type="Proteomes" id="UP001223079">
    <property type="component" value="Unassembled WGS sequence"/>
</dbReference>
<accession>A0ABT9YUR8</accession>
<dbReference type="PROSITE" id="PS00794">
    <property type="entry name" value="HPPK"/>
    <property type="match status" value="1"/>
</dbReference>
<evidence type="ECO:0000259" key="9">
    <source>
        <dbReference type="PROSITE" id="PS00794"/>
    </source>
</evidence>
<name>A0ABT9YUR8_9STRE</name>
<evidence type="ECO:0000256" key="4">
    <source>
        <dbReference type="ARBA" id="ARBA00022679"/>
    </source>
</evidence>
<dbReference type="Pfam" id="PF01288">
    <property type="entry name" value="HPPK"/>
    <property type="match status" value="1"/>
</dbReference>
<comment type="caution">
    <text evidence="10">The sequence shown here is derived from an EMBL/GenBank/DDBJ whole genome shotgun (WGS) entry which is preliminary data.</text>
</comment>
<dbReference type="PANTHER" id="PTHR43071">
    <property type="entry name" value="2-AMINO-4-HYDROXY-6-HYDROXYMETHYLDIHYDROPTERIDINE PYROPHOSPHOKINASE"/>
    <property type="match status" value="1"/>
</dbReference>
<dbReference type="InterPro" id="IPR000550">
    <property type="entry name" value="Hppk"/>
</dbReference>
<keyword evidence="5" id="KW-0547">Nucleotide-binding</keyword>
<dbReference type="CDD" id="cd00483">
    <property type="entry name" value="HPPK"/>
    <property type="match status" value="1"/>
</dbReference>
<dbReference type="Gene3D" id="3.30.70.560">
    <property type="entry name" value="7,8-Dihydro-6-hydroxymethylpterin-pyrophosphokinase HPPK"/>
    <property type="match status" value="1"/>
</dbReference>
<comment type="catalytic activity">
    <reaction evidence="1">
        <text>6-hydroxymethyl-7,8-dihydropterin + ATP = (7,8-dihydropterin-6-yl)methyl diphosphate + AMP + H(+)</text>
        <dbReference type="Rhea" id="RHEA:11412"/>
        <dbReference type="ChEBI" id="CHEBI:15378"/>
        <dbReference type="ChEBI" id="CHEBI:30616"/>
        <dbReference type="ChEBI" id="CHEBI:44841"/>
        <dbReference type="ChEBI" id="CHEBI:72950"/>
        <dbReference type="ChEBI" id="CHEBI:456215"/>
        <dbReference type="EC" id="2.7.6.3"/>
    </reaction>
</comment>
<sequence>MSLYYLSLGSNIGDREKYLRSAIDAIAALPKTIVVSVSSFYETAAWGKTDQDDFLNLCMVAQSDLCPQTFLAGTQQIEKSLDRVRHEHWGPRTLDIDILMIDDQIIDEERLKVPHPYMTERAFVLKPLAEIAQSAIHPQTNQTIQYLLDQTDSGDVVWLKSYIHK</sequence>
<evidence type="ECO:0000313" key="10">
    <source>
        <dbReference type="EMBL" id="MDQ0223530.1"/>
    </source>
</evidence>
<keyword evidence="8" id="KW-0289">Folate biosynthesis</keyword>